<evidence type="ECO:0000256" key="1">
    <source>
        <dbReference type="SAM" id="SignalP"/>
    </source>
</evidence>
<dbReference type="Proteomes" id="UP000836841">
    <property type="component" value="Chromosome 2"/>
</dbReference>
<gene>
    <name evidence="2" type="ORF">TAV2_LOCUS5610</name>
</gene>
<name>A0AAU9RJQ7_THLAR</name>
<dbReference type="AlphaFoldDB" id="A0AAU9RJQ7"/>
<proteinExistence type="predicted"/>
<dbReference type="EMBL" id="OU466858">
    <property type="protein sequence ID" value="CAH2044688.1"/>
    <property type="molecule type" value="Genomic_DNA"/>
</dbReference>
<feature type="chain" id="PRO_5043617088" evidence="1">
    <location>
        <begin position="28"/>
        <end position="93"/>
    </location>
</feature>
<feature type="signal peptide" evidence="1">
    <location>
        <begin position="1"/>
        <end position="27"/>
    </location>
</feature>
<organism evidence="2 3">
    <name type="scientific">Thlaspi arvense</name>
    <name type="common">Field penny-cress</name>
    <dbReference type="NCBI Taxonomy" id="13288"/>
    <lineage>
        <taxon>Eukaryota</taxon>
        <taxon>Viridiplantae</taxon>
        <taxon>Streptophyta</taxon>
        <taxon>Embryophyta</taxon>
        <taxon>Tracheophyta</taxon>
        <taxon>Spermatophyta</taxon>
        <taxon>Magnoliopsida</taxon>
        <taxon>eudicotyledons</taxon>
        <taxon>Gunneridae</taxon>
        <taxon>Pentapetalae</taxon>
        <taxon>rosids</taxon>
        <taxon>malvids</taxon>
        <taxon>Brassicales</taxon>
        <taxon>Brassicaceae</taxon>
        <taxon>Thlaspideae</taxon>
        <taxon>Thlaspi</taxon>
    </lineage>
</organism>
<keyword evidence="3" id="KW-1185">Reference proteome</keyword>
<evidence type="ECO:0000313" key="2">
    <source>
        <dbReference type="EMBL" id="CAH2044688.1"/>
    </source>
</evidence>
<keyword evidence="1" id="KW-0732">Signal</keyword>
<protein>
    <submittedName>
        <fullName evidence="2">Uncharacterized protein</fullName>
    </submittedName>
</protein>
<sequence>MATNILSSLLLSSLLVFAFFLMPMISGQMVPCLPGECTDSAACDAACKSKGNEGGACILISVDAKSGDCCCKANNFESLDDSSISDATNVITN</sequence>
<reference evidence="2 3" key="1">
    <citation type="submission" date="2022-03" db="EMBL/GenBank/DDBJ databases">
        <authorList>
            <person name="Nunn A."/>
            <person name="Chopra R."/>
            <person name="Nunn A."/>
            <person name="Contreras Garrido A."/>
        </authorList>
    </citation>
    <scope>NUCLEOTIDE SEQUENCE [LARGE SCALE GENOMIC DNA]</scope>
</reference>
<accession>A0AAU9RJQ7</accession>
<evidence type="ECO:0000313" key="3">
    <source>
        <dbReference type="Proteomes" id="UP000836841"/>
    </source>
</evidence>